<evidence type="ECO:0000256" key="2">
    <source>
        <dbReference type="ARBA" id="ARBA00007430"/>
    </source>
</evidence>
<dbReference type="SUPFAM" id="SSF51735">
    <property type="entry name" value="NAD(P)-binding Rossmann-fold domains"/>
    <property type="match status" value="2"/>
</dbReference>
<dbReference type="CDD" id="cd05237">
    <property type="entry name" value="UDP_invert_4-6DH_SDR_e"/>
    <property type="match status" value="1"/>
</dbReference>
<dbReference type="InterPro" id="IPR003869">
    <property type="entry name" value="Polysac_CapD-like"/>
</dbReference>
<evidence type="ECO:0000256" key="3">
    <source>
        <dbReference type="ARBA" id="ARBA00022576"/>
    </source>
</evidence>
<gene>
    <name evidence="10" type="primary">epsN</name>
    <name evidence="10" type="ORF">CNLFYP112_00022</name>
</gene>
<keyword evidence="3 10" id="KW-0032">Aminotransferase</keyword>
<dbReference type="PANTHER" id="PTHR43318:SF1">
    <property type="entry name" value="POLYSACCHARIDE BIOSYNTHESIS PROTEIN EPSC-RELATED"/>
    <property type="match status" value="1"/>
</dbReference>
<feature type="transmembrane region" description="Helical" evidence="8">
    <location>
        <begin position="12"/>
        <end position="35"/>
    </location>
</feature>
<sequence length="1000" mass="111747">MREVLGNFQWRVRAFVLLLLDIIAMGVASFLALWVQSEFVFSDIGTDVLRSVYGYMPFNVVITVAIFALFHLYTSLWKYASVNELVNAGLAVLTAGILNWIVMWIAGVGAPKSYPILYITFLEILVVVIRFWYRFVRYMRNEFHARGKKEKIANVMVIGAGDAGAAIVKEIGLSKNVTRRACCMIDDNPEKQGKYVQGCPVVGGRDKIEKAVERFHIDKIIIAIPNASKQVIRDLVEICKDTGCDLLILPGIYQMIDGEVSVSQLREVNIEDLLGREPIQTNLDEILGYVQGKVVMVTGGGGSIGSELCRQLASHDVKQLIIVDIYENGAYDIQQELQRKYPNLDLVVLIASVRSSHRINEIMEKYRPNVIYHAAAHKHVPLMESSPNEAIKNNVVGTYYLATAAGMYGVERFVLISTDKAVNPTSIMGASKRICEMIIQTMNNKYDTEFVAVRFGNVLGSNGSVIPLFKKQIAAGGPVTVTHPDIIRYFMTIPEAVSLVLQAGAYAKGGEIFVLDMGEPVKIADLAKNLIRLSGYKVGEDIEIKYTGLRPGEKLYEELLMDEEGMQDTANKLIHIGKPIEFDETEFLRQLRSLQIAADNNSDNIRQLVKEIVPAYVIKEKKEVETKRIFLSSPTIRGLEQEFVKQAFDTNWVAPLGPNVNNFETELAQYVDGGYAAAVSAGTAAIHLALKLAGVRAGENVFVSSLTFSATCNPIRYENAVPIFIDSEEDTWNMDPEALRKAFKKYPDTRVVVIVHLYGTPAKMDEIMAICKEHNAILIEDAAESLGATYKGKQTGTFGKFGIYSFNGNKIITTSGGGMLVSHDEKAIEKAKFLATQAREQEIYYQHKEIGYNYRMSNVTAGIGRGQLHYLDENISLKKHIYDTYKEGFKDIPEIMMNPVPEDCEANYWLSAMTLSKDSKVTPMNIINALSDENIESRPIWKPMHMQPVYENCDFITTKEDGTSVAEDIFNRGLCLPSDIKNTRADMERIIKVVRGLFQK</sequence>
<dbReference type="CDD" id="cd00616">
    <property type="entry name" value="AHBA_syn"/>
    <property type="match status" value="1"/>
</dbReference>
<dbReference type="SUPFAM" id="SSF53383">
    <property type="entry name" value="PLP-dependent transferases"/>
    <property type="match status" value="1"/>
</dbReference>
<evidence type="ECO:0000256" key="1">
    <source>
        <dbReference type="ARBA" id="ARBA00001933"/>
    </source>
</evidence>
<dbReference type="EC" id="2.6.1.-" evidence="10"/>
<dbReference type="EMBL" id="CACRTG010000001">
    <property type="protein sequence ID" value="VYS76868.1"/>
    <property type="molecule type" value="Genomic_DNA"/>
</dbReference>
<comment type="similarity">
    <text evidence="6 7">Belongs to the DegT/DnrJ/EryC1 family.</text>
</comment>
<evidence type="ECO:0000313" key="10">
    <source>
        <dbReference type="EMBL" id="VYS76868.1"/>
    </source>
</evidence>
<dbReference type="InterPro" id="IPR015421">
    <property type="entry name" value="PyrdxlP-dep_Trfase_major"/>
</dbReference>
<evidence type="ECO:0000256" key="6">
    <source>
        <dbReference type="ARBA" id="ARBA00037999"/>
    </source>
</evidence>
<dbReference type="Pfam" id="PF01041">
    <property type="entry name" value="DegT_DnrJ_EryC1"/>
    <property type="match status" value="1"/>
</dbReference>
<organism evidence="10">
    <name type="scientific">[Clostridium] nexile</name>
    <dbReference type="NCBI Taxonomy" id="29361"/>
    <lineage>
        <taxon>Bacteria</taxon>
        <taxon>Bacillati</taxon>
        <taxon>Bacillota</taxon>
        <taxon>Clostridia</taxon>
        <taxon>Lachnospirales</taxon>
        <taxon>Lachnospiraceae</taxon>
        <taxon>Tyzzerella</taxon>
    </lineage>
</organism>
<protein>
    <submittedName>
        <fullName evidence="10">Pyridoxal phosphate-dependent aminotransferase EpsN</fullName>
        <ecNumber evidence="10">2.6.1.-</ecNumber>
    </submittedName>
</protein>
<dbReference type="Gene3D" id="3.40.50.720">
    <property type="entry name" value="NAD(P)-binding Rossmann-like Domain"/>
    <property type="match status" value="2"/>
</dbReference>
<dbReference type="PANTHER" id="PTHR43318">
    <property type="entry name" value="UDP-N-ACETYLGLUCOSAMINE 4,6-DEHYDRATASE"/>
    <property type="match status" value="1"/>
</dbReference>
<evidence type="ECO:0000256" key="5">
    <source>
        <dbReference type="ARBA" id="ARBA00022898"/>
    </source>
</evidence>
<dbReference type="Gene3D" id="3.40.640.10">
    <property type="entry name" value="Type I PLP-dependent aspartate aminotransferase-like (Major domain)"/>
    <property type="match status" value="1"/>
</dbReference>
<feature type="transmembrane region" description="Helical" evidence="8">
    <location>
        <begin position="153"/>
        <end position="173"/>
    </location>
</feature>
<name>A0A6N2R8K1_9FIRM</name>
<dbReference type="InterPro" id="IPR015422">
    <property type="entry name" value="PyrdxlP-dep_Trfase_small"/>
</dbReference>
<comment type="cofactor">
    <cofactor evidence="1">
        <name>pyridoxal 5'-phosphate</name>
        <dbReference type="ChEBI" id="CHEBI:597326"/>
    </cofactor>
</comment>
<dbReference type="InterPro" id="IPR051203">
    <property type="entry name" value="Polysaccharide_Synthase-Rel"/>
</dbReference>
<evidence type="ECO:0000256" key="7">
    <source>
        <dbReference type="RuleBase" id="RU004508"/>
    </source>
</evidence>
<dbReference type="Gene3D" id="3.90.1150.10">
    <property type="entry name" value="Aspartate Aminotransferase, domain 1"/>
    <property type="match status" value="1"/>
</dbReference>
<feature type="domain" description="Polysaccharide biosynthesis protein CapD-like" evidence="9">
    <location>
        <begin position="295"/>
        <end position="575"/>
    </location>
</feature>
<dbReference type="InterPro" id="IPR000653">
    <property type="entry name" value="DegT/StrS_aminotransferase"/>
</dbReference>
<dbReference type="Pfam" id="PF13727">
    <property type="entry name" value="CoA_binding_3"/>
    <property type="match status" value="1"/>
</dbReference>
<keyword evidence="5 7" id="KW-0663">Pyridoxal phosphate</keyword>
<proteinExistence type="inferred from homology"/>
<feature type="transmembrane region" description="Helical" evidence="8">
    <location>
        <begin position="55"/>
        <end position="73"/>
    </location>
</feature>
<accession>A0A6N2R8K1</accession>
<keyword evidence="8" id="KW-0812">Transmembrane</keyword>
<evidence type="ECO:0000256" key="8">
    <source>
        <dbReference type="SAM" id="Phobius"/>
    </source>
</evidence>
<keyword evidence="8" id="KW-0472">Membrane</keyword>
<keyword evidence="8" id="KW-1133">Transmembrane helix</keyword>
<evidence type="ECO:0000259" key="9">
    <source>
        <dbReference type="Pfam" id="PF02719"/>
    </source>
</evidence>
<evidence type="ECO:0000256" key="4">
    <source>
        <dbReference type="ARBA" id="ARBA00022679"/>
    </source>
</evidence>
<dbReference type="InterPro" id="IPR036291">
    <property type="entry name" value="NAD(P)-bd_dom_sf"/>
</dbReference>
<feature type="transmembrane region" description="Helical" evidence="8">
    <location>
        <begin position="113"/>
        <end position="133"/>
    </location>
</feature>
<dbReference type="GO" id="GO:0008483">
    <property type="term" value="F:transaminase activity"/>
    <property type="evidence" value="ECO:0007669"/>
    <property type="project" value="UniProtKB-KW"/>
</dbReference>
<comment type="similarity">
    <text evidence="2">Belongs to the polysaccharide synthase family.</text>
</comment>
<dbReference type="Pfam" id="PF02719">
    <property type="entry name" value="Polysacc_synt_2"/>
    <property type="match status" value="1"/>
</dbReference>
<dbReference type="AlphaFoldDB" id="A0A6N2R8K1"/>
<feature type="transmembrane region" description="Helical" evidence="8">
    <location>
        <begin position="85"/>
        <end position="107"/>
    </location>
</feature>
<dbReference type="InterPro" id="IPR015424">
    <property type="entry name" value="PyrdxlP-dep_Trfase"/>
</dbReference>
<reference evidence="10" key="1">
    <citation type="submission" date="2019-11" db="EMBL/GenBank/DDBJ databases">
        <authorList>
            <person name="Feng L."/>
        </authorList>
    </citation>
    <scope>NUCLEOTIDE SEQUENCE</scope>
    <source>
        <strain evidence="10">CnexileLFYP112</strain>
    </source>
</reference>
<keyword evidence="4 10" id="KW-0808">Transferase</keyword>
<dbReference type="FunFam" id="3.40.640.10:FF:000090">
    <property type="entry name" value="Pyridoxal phosphate-dependent aminotransferase"/>
    <property type="match status" value="1"/>
</dbReference>